<keyword evidence="3 6" id="KW-0812">Transmembrane</keyword>
<keyword evidence="4 6" id="KW-1133">Transmembrane helix</keyword>
<evidence type="ECO:0000313" key="8">
    <source>
        <dbReference type="Proteomes" id="UP001171111"/>
    </source>
</evidence>
<evidence type="ECO:0000256" key="4">
    <source>
        <dbReference type="ARBA" id="ARBA00022989"/>
    </source>
</evidence>
<feature type="transmembrane region" description="Helical" evidence="6">
    <location>
        <begin position="257"/>
        <end position="280"/>
    </location>
</feature>
<reference evidence="7 8" key="1">
    <citation type="submission" date="2023-06" db="EMBL/GenBank/DDBJ databases">
        <title>Campylobacter magnum sp. nov., isolated from cecal contents of domestic pigs (Sus scrofa domesticus).</title>
        <authorList>
            <person name="Papic B."/>
            <person name="Gruntar I."/>
        </authorList>
    </citation>
    <scope>NUCLEOTIDE SEQUENCE [LARGE SCALE GENOMIC DNA]</scope>
    <source>
        <strain evidence="8">34484-21</strain>
    </source>
</reference>
<protein>
    <submittedName>
        <fullName evidence="7">LptF/LptG family permease</fullName>
    </submittedName>
</protein>
<evidence type="ECO:0000256" key="6">
    <source>
        <dbReference type="SAM" id="Phobius"/>
    </source>
</evidence>
<dbReference type="Proteomes" id="UP001171111">
    <property type="component" value="Unassembled WGS sequence"/>
</dbReference>
<evidence type="ECO:0000256" key="2">
    <source>
        <dbReference type="ARBA" id="ARBA00022475"/>
    </source>
</evidence>
<sequence>MLNRVNKYFFTNFIDNLLSLFLTLFLIVSIVFFINIARITSYVEISFLEFIKLYSFLLPQILLFTLPISFFVSLTMSLFKLSRDNESIVIFTLGKSPGELSIFFGVIAGILSLLMLLNALVLMPYMQDQNAKFIEYKKTRFSLNIRPGEFGQKFGNWYIFASDKNQASLEYENIVLYNPFINGERLIISSGGHVENKDGTLSLVLDKGSFYDIGQKNWQVGEFKNLIISSTTKPELLEDFDLIKYWSNPKKARDLCIYTLIALFPLASVLFALRFGLVVYRYEQRGPYASVFLVLFAYFSGILLFARLPAVGIPLVFLATFASSFYFFKRGILRRF</sequence>
<dbReference type="PANTHER" id="PTHR33529:SF7">
    <property type="entry name" value="LIPOPOLYSACCHARIDE EXPORT SYSTEM PERMEASE PROTEIN LPTF"/>
    <property type="match status" value="1"/>
</dbReference>
<dbReference type="Pfam" id="PF03739">
    <property type="entry name" value="LptF_LptG"/>
    <property type="match status" value="1"/>
</dbReference>
<comment type="subcellular location">
    <subcellularLocation>
        <location evidence="1">Cell membrane</location>
        <topology evidence="1">Multi-pass membrane protein</topology>
    </subcellularLocation>
</comment>
<dbReference type="EMBL" id="JAULJQ010000001">
    <property type="protein sequence ID" value="MDO2408637.1"/>
    <property type="molecule type" value="Genomic_DNA"/>
</dbReference>
<feature type="transmembrane region" description="Helical" evidence="6">
    <location>
        <begin position="57"/>
        <end position="79"/>
    </location>
</feature>
<keyword evidence="8" id="KW-1185">Reference proteome</keyword>
<feature type="transmembrane region" description="Helical" evidence="6">
    <location>
        <begin position="100"/>
        <end position="126"/>
    </location>
</feature>
<organism evidence="7 8">
    <name type="scientific">Campylobacter magnus</name>
    <dbReference type="NCBI Taxonomy" id="3026462"/>
    <lineage>
        <taxon>Bacteria</taxon>
        <taxon>Pseudomonadati</taxon>
        <taxon>Campylobacterota</taxon>
        <taxon>Epsilonproteobacteria</taxon>
        <taxon>Campylobacterales</taxon>
        <taxon>Campylobacteraceae</taxon>
        <taxon>Campylobacter</taxon>
    </lineage>
</organism>
<accession>A0ABT8T4Y1</accession>
<keyword evidence="5 6" id="KW-0472">Membrane</keyword>
<evidence type="ECO:0000256" key="5">
    <source>
        <dbReference type="ARBA" id="ARBA00023136"/>
    </source>
</evidence>
<proteinExistence type="predicted"/>
<gene>
    <name evidence="7" type="ORF">Q2362_00800</name>
</gene>
<feature type="transmembrane region" description="Helical" evidence="6">
    <location>
        <begin position="311"/>
        <end position="328"/>
    </location>
</feature>
<evidence type="ECO:0000313" key="7">
    <source>
        <dbReference type="EMBL" id="MDO2408637.1"/>
    </source>
</evidence>
<dbReference type="PANTHER" id="PTHR33529">
    <property type="entry name" value="SLR0882 PROTEIN-RELATED"/>
    <property type="match status" value="1"/>
</dbReference>
<name>A0ABT8T4Y1_9BACT</name>
<feature type="transmembrane region" description="Helical" evidence="6">
    <location>
        <begin position="287"/>
        <end position="305"/>
    </location>
</feature>
<dbReference type="RefSeq" id="WP_302243366.1">
    <property type="nucleotide sequence ID" value="NZ_JAULJQ010000001.1"/>
</dbReference>
<keyword evidence="2" id="KW-1003">Cell membrane</keyword>
<evidence type="ECO:0000256" key="1">
    <source>
        <dbReference type="ARBA" id="ARBA00004651"/>
    </source>
</evidence>
<dbReference type="InterPro" id="IPR005495">
    <property type="entry name" value="LptG/LptF_permease"/>
</dbReference>
<evidence type="ECO:0000256" key="3">
    <source>
        <dbReference type="ARBA" id="ARBA00022692"/>
    </source>
</evidence>
<feature type="transmembrane region" description="Helical" evidence="6">
    <location>
        <begin position="12"/>
        <end position="37"/>
    </location>
</feature>
<comment type="caution">
    <text evidence="7">The sequence shown here is derived from an EMBL/GenBank/DDBJ whole genome shotgun (WGS) entry which is preliminary data.</text>
</comment>